<name>D5MAW0_9VIRU</name>
<reference evidence="1" key="1">
    <citation type="journal article" date="2010" name="Environ. Microbiol.">
        <title>The metavirome of a hypersaline environment.</title>
        <authorList>
            <person name="Santos F."/>
            <person name="Yarza P."/>
            <person name="Parro V."/>
            <person name="Briones C."/>
            <person name="Anton J."/>
        </authorList>
    </citation>
    <scope>NUCLEOTIDE SEQUENCE</scope>
</reference>
<protein>
    <submittedName>
        <fullName evidence="1">Terminase</fullName>
    </submittedName>
</protein>
<dbReference type="Gene3D" id="3.40.50.300">
    <property type="entry name" value="P-loop containing nucleotide triphosphate hydrolases"/>
    <property type="match status" value="1"/>
</dbReference>
<sequence length="143" mass="16379">MSEDVEPFTEQEPFLWNNHRYYTYAAGVGSGKTAAGVIRSVTNVEVWNQGYMGAIVAPTSTMIKNAIFPVMRDFGVRQRWEYKSAQAEEPGFHTPNDSRILILSADNDRTIERLSGLNLSWFWVDEARDVPERAIQILIQRLR</sequence>
<evidence type="ECO:0000313" key="1">
    <source>
        <dbReference type="EMBL" id="ADE33061.1"/>
    </source>
</evidence>
<dbReference type="EMBL" id="HM030731">
    <property type="protein sequence ID" value="ADE33061.1"/>
    <property type="molecule type" value="Genomic_DNA"/>
</dbReference>
<dbReference type="InterPro" id="IPR027417">
    <property type="entry name" value="P-loop_NTPase"/>
</dbReference>
<feature type="non-terminal residue" evidence="1">
    <location>
        <position position="143"/>
    </location>
</feature>
<organism evidence="1">
    <name type="scientific">uncultured virus</name>
    <dbReference type="NCBI Taxonomy" id="340016"/>
    <lineage>
        <taxon>Viruses</taxon>
        <taxon>environmental samples</taxon>
    </lineage>
</organism>
<accession>D5MAW0</accession>
<proteinExistence type="predicted"/>